<evidence type="ECO:0000256" key="1">
    <source>
        <dbReference type="ARBA" id="ARBA00023015"/>
    </source>
</evidence>
<evidence type="ECO:0000256" key="3">
    <source>
        <dbReference type="ARBA" id="ARBA00023163"/>
    </source>
</evidence>
<gene>
    <name evidence="4" type="ORF">CJ263_09340</name>
</gene>
<evidence type="ECO:0000313" key="5">
    <source>
        <dbReference type="Proteomes" id="UP000215244"/>
    </source>
</evidence>
<dbReference type="Pfam" id="PF07729">
    <property type="entry name" value="FCD"/>
    <property type="match status" value="1"/>
</dbReference>
<organism evidence="4 5">
    <name type="scientific">Maribacter cobaltidurans</name>
    <dbReference type="NCBI Taxonomy" id="1178778"/>
    <lineage>
        <taxon>Bacteria</taxon>
        <taxon>Pseudomonadati</taxon>
        <taxon>Bacteroidota</taxon>
        <taxon>Flavobacteriia</taxon>
        <taxon>Flavobacteriales</taxon>
        <taxon>Flavobacteriaceae</taxon>
        <taxon>Maribacter</taxon>
    </lineage>
</organism>
<dbReference type="SMART" id="SM00895">
    <property type="entry name" value="FCD"/>
    <property type="match status" value="1"/>
</dbReference>
<evidence type="ECO:0000256" key="2">
    <source>
        <dbReference type="ARBA" id="ARBA00023125"/>
    </source>
</evidence>
<keyword evidence="2" id="KW-0238">DNA-binding</keyword>
<dbReference type="InterPro" id="IPR036390">
    <property type="entry name" value="WH_DNA-bd_sf"/>
</dbReference>
<dbReference type="InterPro" id="IPR008920">
    <property type="entry name" value="TF_FadR/GntR_C"/>
</dbReference>
<dbReference type="SUPFAM" id="SSF48008">
    <property type="entry name" value="GntR ligand-binding domain-like"/>
    <property type="match status" value="1"/>
</dbReference>
<dbReference type="OrthoDB" id="703321at2"/>
<dbReference type="Gene3D" id="1.10.10.10">
    <property type="entry name" value="Winged helix-like DNA-binding domain superfamily/Winged helix DNA-binding domain"/>
    <property type="match status" value="1"/>
</dbReference>
<dbReference type="KEGG" id="marb:CJ263_09340"/>
<dbReference type="RefSeq" id="WP_094997019.1">
    <property type="nucleotide sequence ID" value="NZ_BMJL01000002.1"/>
</dbReference>
<dbReference type="EMBL" id="CP022957">
    <property type="protein sequence ID" value="ASV30400.1"/>
    <property type="molecule type" value="Genomic_DNA"/>
</dbReference>
<dbReference type="PANTHER" id="PTHR43537:SF24">
    <property type="entry name" value="GLUCONATE OPERON TRANSCRIPTIONAL REPRESSOR"/>
    <property type="match status" value="1"/>
</dbReference>
<dbReference type="GO" id="GO:0003677">
    <property type="term" value="F:DNA binding"/>
    <property type="evidence" value="ECO:0007669"/>
    <property type="project" value="UniProtKB-KW"/>
</dbReference>
<dbReference type="Proteomes" id="UP000215244">
    <property type="component" value="Chromosome"/>
</dbReference>
<dbReference type="InterPro" id="IPR011711">
    <property type="entry name" value="GntR_C"/>
</dbReference>
<keyword evidence="3" id="KW-0804">Transcription</keyword>
<dbReference type="PANTHER" id="PTHR43537">
    <property type="entry name" value="TRANSCRIPTIONAL REGULATOR, GNTR FAMILY"/>
    <property type="match status" value="1"/>
</dbReference>
<protein>
    <submittedName>
        <fullName evidence="4">Uncharacterized protein</fullName>
    </submittedName>
</protein>
<dbReference type="AlphaFoldDB" id="A0A223V5K4"/>
<keyword evidence="5" id="KW-1185">Reference proteome</keyword>
<sequence length="205" mass="23573">MFEQMNNCTEEVYTQLRKLIVTKKLIPGEAIGQRELSQILNTNDDCLKLVIKRLCKETLVIMGSNKEVMVREVETKEIIDVLDCRIALETKAVKLFTLNASQARIDDLRNLMVPFENGPQNAHVFQKIDRLFHELIVKNCGNKRLIDLFMKANFWSALELLGTTRSLKEILQEHLDIISAIHNRDVDKAVLLMGRHLENCKTSVL</sequence>
<proteinExistence type="predicted"/>
<dbReference type="SUPFAM" id="SSF46785">
    <property type="entry name" value="Winged helix' DNA-binding domain"/>
    <property type="match status" value="1"/>
</dbReference>
<dbReference type="Gene3D" id="1.20.120.530">
    <property type="entry name" value="GntR ligand-binding domain-like"/>
    <property type="match status" value="1"/>
</dbReference>
<keyword evidence="1" id="KW-0805">Transcription regulation</keyword>
<evidence type="ECO:0000313" key="4">
    <source>
        <dbReference type="EMBL" id="ASV30400.1"/>
    </source>
</evidence>
<accession>A0A223V5K4</accession>
<name>A0A223V5K4_9FLAO</name>
<dbReference type="InterPro" id="IPR036388">
    <property type="entry name" value="WH-like_DNA-bd_sf"/>
</dbReference>
<reference evidence="4 5" key="1">
    <citation type="submission" date="2017-08" db="EMBL/GenBank/DDBJ databases">
        <title>The complete genome sequence of Maribacter sp. B1, isolated from deep-sea sediment.</title>
        <authorList>
            <person name="Wu Y.-H."/>
            <person name="Cheng H."/>
            <person name="Xu X.-W."/>
        </authorList>
    </citation>
    <scope>NUCLEOTIDE SEQUENCE [LARGE SCALE GENOMIC DNA]</scope>
    <source>
        <strain evidence="4 5">B1</strain>
    </source>
</reference>